<dbReference type="PATRIC" id="fig|1502723.3.peg.4794"/>
<dbReference type="GO" id="GO:0003677">
    <property type="term" value="F:DNA binding"/>
    <property type="evidence" value="ECO:0007669"/>
    <property type="project" value="UniProtKB-KW"/>
</dbReference>
<evidence type="ECO:0000256" key="4">
    <source>
        <dbReference type="ARBA" id="ARBA00023163"/>
    </source>
</evidence>
<evidence type="ECO:0000313" key="7">
    <source>
        <dbReference type="Proteomes" id="UP000032545"/>
    </source>
</evidence>
<dbReference type="PROSITE" id="PS50931">
    <property type="entry name" value="HTH_LYSR"/>
    <property type="match status" value="1"/>
</dbReference>
<dbReference type="InterPro" id="IPR005119">
    <property type="entry name" value="LysR_subst-bd"/>
</dbReference>
<dbReference type="InterPro" id="IPR000847">
    <property type="entry name" value="LysR_HTH_N"/>
</dbReference>
<dbReference type="EMBL" id="JYFN01000049">
    <property type="protein sequence ID" value="KJE20855.1"/>
    <property type="molecule type" value="Genomic_DNA"/>
</dbReference>
<dbReference type="Gene3D" id="1.10.10.10">
    <property type="entry name" value="Winged helix-like DNA-binding domain superfamily/Winged helix DNA-binding domain"/>
    <property type="match status" value="1"/>
</dbReference>
<evidence type="ECO:0000256" key="2">
    <source>
        <dbReference type="ARBA" id="ARBA00023015"/>
    </source>
</evidence>
<accession>A0A0D8B9T2</accession>
<dbReference type="Proteomes" id="UP000032545">
    <property type="component" value="Unassembled WGS sequence"/>
</dbReference>
<reference evidence="7" key="1">
    <citation type="submission" date="2015-02" db="EMBL/GenBank/DDBJ databases">
        <title>Draft Genome of Frankia sp. CpI1-S.</title>
        <authorList>
            <person name="Oshone R.T."/>
            <person name="Ngom M."/>
            <person name="Ghodhbane-Gtari F."/>
            <person name="Gtari M."/>
            <person name="Morris K."/>
            <person name="Thomas K."/>
            <person name="Sen A."/>
            <person name="Tisa L.S."/>
        </authorList>
    </citation>
    <scope>NUCLEOTIDE SEQUENCE [LARGE SCALE GENOMIC DNA]</scope>
    <source>
        <strain evidence="7">CpI1-S</strain>
    </source>
</reference>
<dbReference type="AlphaFoldDB" id="A0A0D8B9T2"/>
<name>A0A0D8B9T2_9ACTN</name>
<dbReference type="Pfam" id="PF03466">
    <property type="entry name" value="LysR_substrate"/>
    <property type="match status" value="1"/>
</dbReference>
<organism evidence="6 7">
    <name type="scientific">Frankia torreyi</name>
    <dbReference type="NCBI Taxonomy" id="1856"/>
    <lineage>
        <taxon>Bacteria</taxon>
        <taxon>Bacillati</taxon>
        <taxon>Actinomycetota</taxon>
        <taxon>Actinomycetes</taxon>
        <taxon>Frankiales</taxon>
        <taxon>Frankiaceae</taxon>
        <taxon>Frankia</taxon>
    </lineage>
</organism>
<dbReference type="GO" id="GO:0005829">
    <property type="term" value="C:cytosol"/>
    <property type="evidence" value="ECO:0007669"/>
    <property type="project" value="TreeGrafter"/>
</dbReference>
<evidence type="ECO:0000256" key="3">
    <source>
        <dbReference type="ARBA" id="ARBA00023125"/>
    </source>
</evidence>
<dbReference type="SUPFAM" id="SSF53850">
    <property type="entry name" value="Periplasmic binding protein-like II"/>
    <property type="match status" value="1"/>
</dbReference>
<keyword evidence="3" id="KW-0238">DNA-binding</keyword>
<keyword evidence="4" id="KW-0804">Transcription</keyword>
<keyword evidence="2" id="KW-0805">Transcription regulation</keyword>
<dbReference type="Pfam" id="PF00126">
    <property type="entry name" value="HTH_1"/>
    <property type="match status" value="1"/>
</dbReference>
<proteinExistence type="inferred from homology"/>
<gene>
    <name evidence="6" type="ORF">FF36_04819</name>
</gene>
<evidence type="ECO:0000256" key="1">
    <source>
        <dbReference type="ARBA" id="ARBA00009437"/>
    </source>
</evidence>
<keyword evidence="7" id="KW-1185">Reference proteome</keyword>
<dbReference type="InterPro" id="IPR036390">
    <property type="entry name" value="WH_DNA-bd_sf"/>
</dbReference>
<comment type="similarity">
    <text evidence="1">Belongs to the LysR transcriptional regulatory family.</text>
</comment>
<evidence type="ECO:0000259" key="5">
    <source>
        <dbReference type="PROSITE" id="PS50931"/>
    </source>
</evidence>
<sequence>MFVAVCEAGSLASVARASSRSQSAVSQHVKRLERATGLTLLERQPRGVVATPAGRLLYLAARSATASLDDALQHLDDLRRGVGGAVRITTGGVTVRHFMAEAVVAFRQRYPKVTLEFHAANSTQHCVQILQAGQVDLAWITLGQPLPGIEQRPVVDLPWVLVVRPDDPLAERAVIRPEDLGHISYIVQPENSTSRLRLEESLVRLGIRPSAPAGIADWDTALLLAELGTAPAILPALPRPTLLPDSHTRLIPIPDLTPLAVGWAARSWQALSPYATEFADTVAAALTP</sequence>
<reference evidence="6 7" key="2">
    <citation type="journal article" date="2016" name="Genome Announc.">
        <title>Permanent Draft Genome Sequences for Two Variants of Frankia sp. Strain CpI1, the First Frankia Strain Isolated from Root Nodules of Comptonia peregrina.</title>
        <authorList>
            <person name="Oshone R."/>
            <person name="Hurst S.G.IV."/>
            <person name="Abebe-Akele F."/>
            <person name="Simpson S."/>
            <person name="Morris K."/>
            <person name="Thomas W.K."/>
            <person name="Tisa L.S."/>
        </authorList>
    </citation>
    <scope>NUCLEOTIDE SEQUENCE [LARGE SCALE GENOMIC DNA]</scope>
    <source>
        <strain evidence="7">CpI1-S</strain>
    </source>
</reference>
<dbReference type="PANTHER" id="PTHR30419">
    <property type="entry name" value="HTH-TYPE TRANSCRIPTIONAL REGULATOR YBHD"/>
    <property type="match status" value="1"/>
</dbReference>
<dbReference type="CDD" id="cd05466">
    <property type="entry name" value="PBP2_LTTR_substrate"/>
    <property type="match status" value="1"/>
</dbReference>
<feature type="domain" description="HTH lysR-type" evidence="5">
    <location>
        <begin position="1"/>
        <end position="51"/>
    </location>
</feature>
<dbReference type="GO" id="GO:0003700">
    <property type="term" value="F:DNA-binding transcription factor activity"/>
    <property type="evidence" value="ECO:0007669"/>
    <property type="project" value="InterPro"/>
</dbReference>
<dbReference type="InterPro" id="IPR036388">
    <property type="entry name" value="WH-like_DNA-bd_sf"/>
</dbReference>
<dbReference type="SUPFAM" id="SSF46785">
    <property type="entry name" value="Winged helix' DNA-binding domain"/>
    <property type="match status" value="1"/>
</dbReference>
<dbReference type="Gene3D" id="3.40.190.290">
    <property type="match status" value="1"/>
</dbReference>
<evidence type="ECO:0000313" key="6">
    <source>
        <dbReference type="EMBL" id="KJE20855.1"/>
    </source>
</evidence>
<protein>
    <submittedName>
        <fullName evidence="6">Transcriptional regulator</fullName>
    </submittedName>
</protein>
<comment type="caution">
    <text evidence="6">The sequence shown here is derived from an EMBL/GenBank/DDBJ whole genome shotgun (WGS) entry which is preliminary data.</text>
</comment>
<dbReference type="InterPro" id="IPR050950">
    <property type="entry name" value="HTH-type_LysR_regulators"/>
</dbReference>